<feature type="region of interest" description="Disordered" evidence="1">
    <location>
        <begin position="18"/>
        <end position="38"/>
    </location>
</feature>
<dbReference type="AlphaFoldDB" id="A0A8X6XJH2"/>
<reference evidence="2" key="1">
    <citation type="submission" date="2020-08" db="EMBL/GenBank/DDBJ databases">
        <title>Multicomponent nature underlies the extraordinary mechanical properties of spider dragline silk.</title>
        <authorList>
            <person name="Kono N."/>
            <person name="Nakamura H."/>
            <person name="Mori M."/>
            <person name="Yoshida Y."/>
            <person name="Ohtoshi R."/>
            <person name="Malay A.D."/>
            <person name="Moran D.A.P."/>
            <person name="Tomita M."/>
            <person name="Numata K."/>
            <person name="Arakawa K."/>
        </authorList>
    </citation>
    <scope>NUCLEOTIDE SEQUENCE</scope>
</reference>
<protein>
    <submittedName>
        <fullName evidence="2">Uncharacterized protein</fullName>
    </submittedName>
</protein>
<proteinExistence type="predicted"/>
<feature type="compositionally biased region" description="Polar residues" evidence="1">
    <location>
        <begin position="19"/>
        <end position="28"/>
    </location>
</feature>
<organism evidence="2 3">
    <name type="scientific">Trichonephila inaurata madagascariensis</name>
    <dbReference type="NCBI Taxonomy" id="2747483"/>
    <lineage>
        <taxon>Eukaryota</taxon>
        <taxon>Metazoa</taxon>
        <taxon>Ecdysozoa</taxon>
        <taxon>Arthropoda</taxon>
        <taxon>Chelicerata</taxon>
        <taxon>Arachnida</taxon>
        <taxon>Araneae</taxon>
        <taxon>Araneomorphae</taxon>
        <taxon>Entelegynae</taxon>
        <taxon>Araneoidea</taxon>
        <taxon>Nephilidae</taxon>
        <taxon>Trichonephila</taxon>
        <taxon>Trichonephila inaurata</taxon>
    </lineage>
</organism>
<dbReference type="Proteomes" id="UP000886998">
    <property type="component" value="Unassembled WGS sequence"/>
</dbReference>
<evidence type="ECO:0000256" key="1">
    <source>
        <dbReference type="SAM" id="MobiDB-lite"/>
    </source>
</evidence>
<evidence type="ECO:0000313" key="2">
    <source>
        <dbReference type="EMBL" id="GFY55043.1"/>
    </source>
</evidence>
<comment type="caution">
    <text evidence="2">The sequence shown here is derived from an EMBL/GenBank/DDBJ whole genome shotgun (WGS) entry which is preliminary data.</text>
</comment>
<accession>A0A8X6XJH2</accession>
<gene>
    <name evidence="2" type="ORF">TNIN_171771</name>
</gene>
<sequence length="228" mass="26219">MIRSKHINFQRTARRVGSFDSSKSSNEQLDAVSGHKKESVVDPDSESLRKLWYYLKQSIEETTYEQFEELVTDFSTQLSTVLMNTIDLVEFYLFGLASSRRPPSRSLYPQYKLFLPNRRHPSDEEAKTLRLKRYVSGQLDSGRDSTNNKISKSNDEKVSAVHDGYCSKKTPCSTAESPDTFDIRPGKFINFAHITKLKLLRQGLKRNVLGKLTNDRDCDEGENFKSKF</sequence>
<dbReference type="OrthoDB" id="10514436at2759"/>
<evidence type="ECO:0000313" key="3">
    <source>
        <dbReference type="Proteomes" id="UP000886998"/>
    </source>
</evidence>
<dbReference type="EMBL" id="BMAV01010146">
    <property type="protein sequence ID" value="GFY55043.1"/>
    <property type="molecule type" value="Genomic_DNA"/>
</dbReference>
<name>A0A8X6XJH2_9ARAC</name>
<keyword evidence="3" id="KW-1185">Reference proteome</keyword>